<name>A0ABW5PIX0_9BACL</name>
<evidence type="ECO:0000313" key="1">
    <source>
        <dbReference type="EMBL" id="MFD2614479.1"/>
    </source>
</evidence>
<protein>
    <recommendedName>
        <fullName evidence="3">Transcriptional regulator</fullName>
    </recommendedName>
</protein>
<reference evidence="2" key="1">
    <citation type="journal article" date="2019" name="Int. J. Syst. Evol. Microbiol.">
        <title>The Global Catalogue of Microorganisms (GCM) 10K type strain sequencing project: providing services to taxonomists for standard genome sequencing and annotation.</title>
        <authorList>
            <consortium name="The Broad Institute Genomics Platform"/>
            <consortium name="The Broad Institute Genome Sequencing Center for Infectious Disease"/>
            <person name="Wu L."/>
            <person name="Ma J."/>
        </authorList>
    </citation>
    <scope>NUCLEOTIDE SEQUENCE [LARGE SCALE GENOMIC DNA]</scope>
    <source>
        <strain evidence="2">KCTC 3950</strain>
    </source>
</reference>
<evidence type="ECO:0008006" key="3">
    <source>
        <dbReference type="Google" id="ProtNLM"/>
    </source>
</evidence>
<dbReference type="EMBL" id="JBHUME010000012">
    <property type="protein sequence ID" value="MFD2614479.1"/>
    <property type="molecule type" value="Genomic_DNA"/>
</dbReference>
<evidence type="ECO:0000313" key="2">
    <source>
        <dbReference type="Proteomes" id="UP001597541"/>
    </source>
</evidence>
<dbReference type="RefSeq" id="WP_377605389.1">
    <property type="nucleotide sequence ID" value="NZ_JBHUME010000012.1"/>
</dbReference>
<keyword evidence="2" id="KW-1185">Reference proteome</keyword>
<gene>
    <name evidence="1" type="ORF">ACFSUF_18870</name>
</gene>
<accession>A0ABW5PIX0</accession>
<comment type="caution">
    <text evidence="1">The sequence shown here is derived from an EMBL/GenBank/DDBJ whole genome shotgun (WGS) entry which is preliminary data.</text>
</comment>
<dbReference type="Proteomes" id="UP001597541">
    <property type="component" value="Unassembled WGS sequence"/>
</dbReference>
<proteinExistence type="predicted"/>
<organism evidence="1 2">
    <name type="scientific">Paenibacillus gansuensis</name>
    <dbReference type="NCBI Taxonomy" id="306542"/>
    <lineage>
        <taxon>Bacteria</taxon>
        <taxon>Bacillati</taxon>
        <taxon>Bacillota</taxon>
        <taxon>Bacilli</taxon>
        <taxon>Bacillales</taxon>
        <taxon>Paenibacillaceae</taxon>
        <taxon>Paenibacillus</taxon>
    </lineage>
</organism>
<sequence>MRPVSKKHKAWFNLIDRRYQAGRPVTQAGVHLSILKGLVNRGYVEQFNQVFYRPTEKGISAFSFKGDYVVLKGRVSK</sequence>